<protein>
    <submittedName>
        <fullName evidence="1">N-(5'-phosphoribosyl)anthranilate isomerase</fullName>
    </submittedName>
</protein>
<dbReference type="EMBL" id="BROD01000001">
    <property type="protein sequence ID" value="GKX67315.1"/>
    <property type="molecule type" value="Genomic_DNA"/>
</dbReference>
<keyword evidence="2" id="KW-1185">Reference proteome</keyword>
<proteinExistence type="predicted"/>
<gene>
    <name evidence="1" type="primary">trpF</name>
    <name evidence="1" type="ORF">rsdtw13_25730</name>
</gene>
<evidence type="ECO:0000313" key="2">
    <source>
        <dbReference type="Proteomes" id="UP001058074"/>
    </source>
</evidence>
<sequence length="209" mass="24016">MVAIKICGITRLDEIEYVNLLKPEYIGLVFTESKRQVDSQKAKFLCDCLDKSIMKVGVFRNNSLEEILEIVNEVTLDVVQLHGSEDEVFIDLLRENLVSEKQIWKAIVIRDSTEFENHNNIDNYILDGANSGSGERFSWEIMSKKNIHENIFLAGGINEDNVLLGIETFNPRGIDVSSGVEVINEKGQRMKSFEKMERLIRKVRDSYER</sequence>
<organism evidence="1 2">
    <name type="scientific">Inconstantimicrobium mannanitabidum</name>
    <dbReference type="NCBI Taxonomy" id="1604901"/>
    <lineage>
        <taxon>Bacteria</taxon>
        <taxon>Bacillati</taxon>
        <taxon>Bacillota</taxon>
        <taxon>Clostridia</taxon>
        <taxon>Eubacteriales</taxon>
        <taxon>Clostridiaceae</taxon>
        <taxon>Inconstantimicrobium</taxon>
    </lineage>
</organism>
<accession>A0ACB5RDV3</accession>
<evidence type="ECO:0000313" key="1">
    <source>
        <dbReference type="EMBL" id="GKX67315.1"/>
    </source>
</evidence>
<dbReference type="Proteomes" id="UP001058074">
    <property type="component" value="Unassembled WGS sequence"/>
</dbReference>
<keyword evidence="1" id="KW-0413">Isomerase</keyword>
<comment type="caution">
    <text evidence="1">The sequence shown here is derived from an EMBL/GenBank/DDBJ whole genome shotgun (WGS) entry which is preliminary data.</text>
</comment>
<name>A0ACB5RDV3_9CLOT</name>
<reference evidence="1" key="1">
    <citation type="journal article" date="2025" name="Int. J. Syst. Evol. Microbiol.">
        <title>Inconstantimicrobium mannanitabidum sp. nov., a novel member of the family Clostridiaceae isolated from anoxic soil under the treatment of reductive soil disinfestation.</title>
        <authorList>
            <person name="Ueki A."/>
            <person name="Tonouchi A."/>
            <person name="Honma S."/>
            <person name="Kaku N."/>
            <person name="Ueki K."/>
        </authorList>
    </citation>
    <scope>NUCLEOTIDE SEQUENCE</scope>
    <source>
        <strain evidence="1">TW13</strain>
    </source>
</reference>